<feature type="transmembrane region" description="Helical" evidence="1">
    <location>
        <begin position="106"/>
        <end position="127"/>
    </location>
</feature>
<keyword evidence="1" id="KW-0472">Membrane</keyword>
<feature type="transmembrane region" description="Helical" evidence="1">
    <location>
        <begin position="43"/>
        <end position="64"/>
    </location>
</feature>
<sequence>MPSESLSTAIPLFQASLVALTVWLGVARWILDRDEEPTTAELGLVTAGTTLLWWMLMSFSAAIMRNSSSNAIITGLAAANALILLITAAVIALMRAQSQDSGWRDFAVQGLIAISVVAATVVIEVVMRATVGG</sequence>
<comment type="caution">
    <text evidence="2">The sequence shown here is derived from an EMBL/GenBank/DDBJ whole genome shotgun (WGS) entry which is preliminary data.</text>
</comment>
<keyword evidence="3" id="KW-1185">Reference proteome</keyword>
<keyword evidence="1" id="KW-1133">Transmembrane helix</keyword>
<dbReference type="RefSeq" id="WP_232569881.1">
    <property type="nucleotide sequence ID" value="NZ_CP089466.1"/>
</dbReference>
<feature type="transmembrane region" description="Helical" evidence="1">
    <location>
        <begin position="71"/>
        <end position="94"/>
    </location>
</feature>
<evidence type="ECO:0000313" key="3">
    <source>
        <dbReference type="Proteomes" id="UP001595660"/>
    </source>
</evidence>
<dbReference type="EMBL" id="JBHRWN010000002">
    <property type="protein sequence ID" value="MFC3478736.1"/>
    <property type="molecule type" value="Genomic_DNA"/>
</dbReference>
<dbReference type="GeneID" id="69118250"/>
<dbReference type="AlphaFoldDB" id="A0ABD5NHL2"/>
<evidence type="ECO:0000313" key="2">
    <source>
        <dbReference type="EMBL" id="MFC3478736.1"/>
    </source>
</evidence>
<feature type="transmembrane region" description="Helical" evidence="1">
    <location>
        <begin position="12"/>
        <end position="31"/>
    </location>
</feature>
<reference evidence="2 3" key="1">
    <citation type="journal article" date="2019" name="Int. J. Syst. Evol. Microbiol.">
        <title>The Global Catalogue of Microorganisms (GCM) 10K type strain sequencing project: providing services to taxonomists for standard genome sequencing and annotation.</title>
        <authorList>
            <consortium name="The Broad Institute Genomics Platform"/>
            <consortium name="The Broad Institute Genome Sequencing Center for Infectious Disease"/>
            <person name="Wu L."/>
            <person name="Ma J."/>
        </authorList>
    </citation>
    <scope>NUCLEOTIDE SEQUENCE [LARGE SCALE GENOMIC DNA]</scope>
    <source>
        <strain evidence="2 3">CGMCC 1.12562</strain>
    </source>
</reference>
<protein>
    <submittedName>
        <fullName evidence="2">Uncharacterized protein</fullName>
    </submittedName>
</protein>
<name>A0ABD5NHL2_9EURY</name>
<keyword evidence="1" id="KW-0812">Transmembrane</keyword>
<proteinExistence type="predicted"/>
<gene>
    <name evidence="2" type="ORF">ACFOKC_13485</name>
</gene>
<dbReference type="Proteomes" id="UP001595660">
    <property type="component" value="Unassembled WGS sequence"/>
</dbReference>
<organism evidence="2 3">
    <name type="scientific">Halobacterium litoreum</name>
    <dbReference type="NCBI Taxonomy" id="2039234"/>
    <lineage>
        <taxon>Archaea</taxon>
        <taxon>Methanobacteriati</taxon>
        <taxon>Methanobacteriota</taxon>
        <taxon>Stenosarchaea group</taxon>
        <taxon>Halobacteria</taxon>
        <taxon>Halobacteriales</taxon>
        <taxon>Halobacteriaceae</taxon>
        <taxon>Halobacterium</taxon>
    </lineage>
</organism>
<accession>A0ABD5NHL2</accession>
<evidence type="ECO:0000256" key="1">
    <source>
        <dbReference type="SAM" id="Phobius"/>
    </source>
</evidence>